<dbReference type="OrthoDB" id="540692at2759"/>
<dbReference type="Proteomes" id="UP000241769">
    <property type="component" value="Unassembled WGS sequence"/>
</dbReference>
<sequence length="1095" mass="111041">MASVMRLWIVGLFLVSGYAQTIYTSPGTWSSDISSADASGYQSITVVLQDGVYLQNVAFGNVPSWNFIASASGTIVSGSLTATKSLSLTLSGITFSSSISSSLSIDLVVNNCNFFNSTSGAISVWGNVMVSGCTFNNNTIVGSGSAIKSIGGSVSVFSSTFVGQNGSAVYIASGSLQVSNSVFRYNRGSGASGSAIFTTGSPTTVNGCTFFSNSAGTGGSISTTSGQLVLSSSTFQYEQAGNGSSVAVQSSSVVVTNSTFSGGVATNNGGAIYGTTSLVVIRGSQFTNMSAAQGGALSFSTSTNVTVADTAFTANTAKNGAGIDIQGSGIPNYLTLLRCSFTSNTFITSSYVGSSGAALRAQSSVVSAQNSTFYGNLANNAGGVHLSSSTGTFDYCTFNGNMAFTGGAVTLQSTSTINVTRSNFSNNKAGGWTGVLYNFNSSGYGGAISVQITSTAYLDGCTFDGNAASYGAAIITDQNTNVRLTNSTLSNNVVGIIGGALCISGAVVLQSDTFTLNSATSKGGAIYLNPTNLASVTASSLTFNSNSAQYGGALFSDAGSSFTLSAASFSNNYGSVMRGGSVFVNGTGTIDQSTFTSNGNSSTDGGVVGVTSASLTVKNSVFTNNYASSVLSCTSCAQGFSAQNISLYSNTILGNGVVSLVNTNFAIQSMAINNNYGALIGGGLNVNGVRNGTIDGLTMSLMTTSTVDANAALLVQNSGNINLTNSVLQNIPFSAILCSQSNLMYMRNVTVVNTYNVTAQEQGAVGGFACSLQIDQSNLSNNSFKYAAVTMLNSDSLSVSNSVLSNNKALSNGAAVYSTAGVTFLTSNSFYNNTSPSAGGAVASNQAHLTNNTFIYNRSGSQGGAILFAQGGTSTNNLYINNTGGSGGAISCVTGSLLARGDTFITNSAINFGGALQIVSSTFTILSSTFINNTASTGGAICPYGSKGTVFSSTFSGNTGTLVVLGSTVEFHSITVTGSNSGPYTDASVLLVSSGRATMINSNIYSNNLPKTAATTYIIQVEDISHFCVVEDAQVDDGTLTVVGGSFLNNSKQALGVISASTVTVPSLAGYSTPMGYVSVMMSGTNLATTPYFYP</sequence>
<keyword evidence="1" id="KW-0732">Signal</keyword>
<dbReference type="InterPro" id="IPR006626">
    <property type="entry name" value="PbH1"/>
</dbReference>
<evidence type="ECO:0000313" key="2">
    <source>
        <dbReference type="EMBL" id="PRP80834.1"/>
    </source>
</evidence>
<feature type="chain" id="PRO_5015113375" evidence="1">
    <location>
        <begin position="20"/>
        <end position="1095"/>
    </location>
</feature>
<keyword evidence="3" id="KW-1185">Reference proteome</keyword>
<dbReference type="PANTHER" id="PTHR11319:SF35">
    <property type="entry name" value="OUTER MEMBRANE PROTEIN PMPC-RELATED"/>
    <property type="match status" value="1"/>
</dbReference>
<comment type="caution">
    <text evidence="2">The sequence shown here is derived from an EMBL/GenBank/DDBJ whole genome shotgun (WGS) entry which is preliminary data.</text>
</comment>
<accession>A0A2P6NA53</accession>
<organism evidence="2 3">
    <name type="scientific">Planoprotostelium fungivorum</name>
    <dbReference type="NCBI Taxonomy" id="1890364"/>
    <lineage>
        <taxon>Eukaryota</taxon>
        <taxon>Amoebozoa</taxon>
        <taxon>Evosea</taxon>
        <taxon>Variosea</taxon>
        <taxon>Cavosteliida</taxon>
        <taxon>Cavosteliaceae</taxon>
        <taxon>Planoprotostelium</taxon>
    </lineage>
</organism>
<dbReference type="STRING" id="1890364.A0A2P6NA53"/>
<evidence type="ECO:0000256" key="1">
    <source>
        <dbReference type="SAM" id="SignalP"/>
    </source>
</evidence>
<dbReference type="SMART" id="SM00710">
    <property type="entry name" value="PbH1"/>
    <property type="match status" value="14"/>
</dbReference>
<dbReference type="AlphaFoldDB" id="A0A2P6NA53"/>
<dbReference type="Gene3D" id="2.160.20.10">
    <property type="entry name" value="Single-stranded right-handed beta-helix, Pectin lyase-like"/>
    <property type="match status" value="1"/>
</dbReference>
<evidence type="ECO:0000313" key="3">
    <source>
        <dbReference type="Proteomes" id="UP000241769"/>
    </source>
</evidence>
<dbReference type="EMBL" id="MDYQ01000137">
    <property type="protein sequence ID" value="PRP80834.1"/>
    <property type="molecule type" value="Genomic_DNA"/>
</dbReference>
<dbReference type="SUPFAM" id="SSF51126">
    <property type="entry name" value="Pectin lyase-like"/>
    <property type="match status" value="3"/>
</dbReference>
<gene>
    <name evidence="2" type="ORF">PROFUN_11249</name>
</gene>
<proteinExistence type="predicted"/>
<reference evidence="2 3" key="1">
    <citation type="journal article" date="2018" name="Genome Biol. Evol.">
        <title>Multiple Roots of Fruiting Body Formation in Amoebozoa.</title>
        <authorList>
            <person name="Hillmann F."/>
            <person name="Forbes G."/>
            <person name="Novohradska S."/>
            <person name="Ferling I."/>
            <person name="Riege K."/>
            <person name="Groth M."/>
            <person name="Westermann M."/>
            <person name="Marz M."/>
            <person name="Spaller T."/>
            <person name="Winckler T."/>
            <person name="Schaap P."/>
            <person name="Glockner G."/>
        </authorList>
    </citation>
    <scope>NUCLEOTIDE SEQUENCE [LARGE SCALE GENOMIC DNA]</scope>
    <source>
        <strain evidence="2 3">Jena</strain>
    </source>
</reference>
<dbReference type="InterPro" id="IPR011050">
    <property type="entry name" value="Pectin_lyase_fold/virulence"/>
</dbReference>
<feature type="signal peptide" evidence="1">
    <location>
        <begin position="1"/>
        <end position="19"/>
    </location>
</feature>
<dbReference type="InterPro" id="IPR012334">
    <property type="entry name" value="Pectin_lyas_fold"/>
</dbReference>
<dbReference type="InParanoid" id="A0A2P6NA53"/>
<name>A0A2P6NA53_9EUKA</name>
<protein>
    <submittedName>
        <fullName evidence="2">Polymorphic outer membrane protein</fullName>
    </submittedName>
</protein>
<dbReference type="PANTHER" id="PTHR11319">
    <property type="entry name" value="G PROTEIN-COUPLED RECEPTOR-RELATED"/>
    <property type="match status" value="1"/>
</dbReference>